<evidence type="ECO:0000313" key="2">
    <source>
        <dbReference type="Proteomes" id="UP000282876"/>
    </source>
</evidence>
<dbReference type="AlphaFoldDB" id="A0A437AKN0"/>
<protein>
    <submittedName>
        <fullName evidence="1">Uncharacterized protein</fullName>
    </submittedName>
</protein>
<accession>A0A437AKN0</accession>
<dbReference type="EMBL" id="RCSS01000456">
    <property type="protein sequence ID" value="RVD91637.1"/>
    <property type="molecule type" value="Genomic_DNA"/>
</dbReference>
<dbReference type="Proteomes" id="UP000282876">
    <property type="component" value="Unassembled WGS sequence"/>
</dbReference>
<keyword evidence="2" id="KW-1185">Reference proteome</keyword>
<dbReference type="VEuPathDB" id="MicrosporidiaDB:TUBRATIS_19080"/>
<reference evidence="1 2" key="1">
    <citation type="submission" date="2018-10" db="EMBL/GenBank/DDBJ databases">
        <title>Draft genome sequence of the microsporidian Tubulinosema ratisbonensis.</title>
        <authorList>
            <person name="Polonais V."/>
            <person name="Peyretaillade E."/>
            <person name="Niehus S."/>
            <person name="Wawrzyniak I."/>
            <person name="Franchet A."/>
            <person name="Gaspin C."/>
            <person name="Reichstadt M."/>
            <person name="Belser C."/>
            <person name="Labadie K."/>
            <person name="Delbac F."/>
            <person name="Ferrandon D."/>
        </authorList>
    </citation>
    <scope>NUCLEOTIDE SEQUENCE [LARGE SCALE GENOMIC DNA]</scope>
    <source>
        <strain evidence="1 2">Franzen</strain>
    </source>
</reference>
<evidence type="ECO:0000313" key="1">
    <source>
        <dbReference type="EMBL" id="RVD91637.1"/>
    </source>
</evidence>
<proteinExistence type="predicted"/>
<comment type="caution">
    <text evidence="1">The sequence shown here is derived from an EMBL/GenBank/DDBJ whole genome shotgun (WGS) entry which is preliminary data.</text>
</comment>
<sequence>MIKATTTLSDGTFKSVPRDFYKLYTVHINYSKNCTNYLYFYEEKNELSYFRAFRHLLKDKNIIVIINPN</sequence>
<organism evidence="1 2">
    <name type="scientific">Tubulinosema ratisbonensis</name>
    <dbReference type="NCBI Taxonomy" id="291195"/>
    <lineage>
        <taxon>Eukaryota</taxon>
        <taxon>Fungi</taxon>
        <taxon>Fungi incertae sedis</taxon>
        <taxon>Microsporidia</taxon>
        <taxon>Tubulinosematoidea</taxon>
        <taxon>Tubulinosematidae</taxon>
        <taxon>Tubulinosema</taxon>
    </lineage>
</organism>
<gene>
    <name evidence="1" type="ORF">TUBRATIS_19080</name>
</gene>
<name>A0A437AKN0_9MICR</name>